<keyword evidence="2" id="KW-1185">Reference proteome</keyword>
<protein>
    <submittedName>
        <fullName evidence="1">Uncharacterized protein</fullName>
    </submittedName>
</protein>
<name>A0A176WIT5_MARPO</name>
<comment type="caution">
    <text evidence="1">The sequence shown here is derived from an EMBL/GenBank/DDBJ whole genome shotgun (WGS) entry which is preliminary data.</text>
</comment>
<sequence>MLVSIKVAEISSHGHNGVGFDHTREHILAAAVRGRRHRGLRFPIGTGCYHLARRSWFSIMNVMKTLLDSGQMTGAAFQSQDSSPTREMRARAHPDRMNGKNLGHCSPCSNYGRLTAPDQISFGDGSSFRMVLTARYRILPALDAQLLKKRSGDVQKYLES</sequence>
<reference evidence="1" key="1">
    <citation type="submission" date="2016-03" db="EMBL/GenBank/DDBJ databases">
        <title>Mechanisms controlling the formation of the plant cell surface in tip-growing cells are functionally conserved among land plants.</title>
        <authorList>
            <person name="Honkanen S."/>
            <person name="Jones V.A."/>
            <person name="Morieri G."/>
            <person name="Champion C."/>
            <person name="Hetherington A.J."/>
            <person name="Kelly S."/>
            <person name="Saint-Marcoux D."/>
            <person name="Proust H."/>
            <person name="Prescott H."/>
            <person name="Dolan L."/>
        </authorList>
    </citation>
    <scope>NUCLEOTIDE SEQUENCE [LARGE SCALE GENOMIC DNA]</scope>
    <source>
        <tissue evidence="1">Whole gametophyte</tissue>
    </source>
</reference>
<evidence type="ECO:0000313" key="2">
    <source>
        <dbReference type="Proteomes" id="UP000077202"/>
    </source>
</evidence>
<organism evidence="1 2">
    <name type="scientific">Marchantia polymorpha subsp. ruderalis</name>
    <dbReference type="NCBI Taxonomy" id="1480154"/>
    <lineage>
        <taxon>Eukaryota</taxon>
        <taxon>Viridiplantae</taxon>
        <taxon>Streptophyta</taxon>
        <taxon>Embryophyta</taxon>
        <taxon>Marchantiophyta</taxon>
        <taxon>Marchantiopsida</taxon>
        <taxon>Marchantiidae</taxon>
        <taxon>Marchantiales</taxon>
        <taxon>Marchantiaceae</taxon>
        <taxon>Marchantia</taxon>
    </lineage>
</organism>
<evidence type="ECO:0000313" key="1">
    <source>
        <dbReference type="EMBL" id="OAE33130.1"/>
    </source>
</evidence>
<gene>
    <name evidence="1" type="ORF">AXG93_4773s1030</name>
</gene>
<accession>A0A176WIT5</accession>
<proteinExistence type="predicted"/>
<dbReference type="EMBL" id="LVLJ01000679">
    <property type="protein sequence ID" value="OAE33130.1"/>
    <property type="molecule type" value="Genomic_DNA"/>
</dbReference>
<dbReference type="AlphaFoldDB" id="A0A176WIT5"/>
<dbReference type="Proteomes" id="UP000077202">
    <property type="component" value="Unassembled WGS sequence"/>
</dbReference>